<dbReference type="SUPFAM" id="SSF49265">
    <property type="entry name" value="Fibronectin type III"/>
    <property type="match status" value="3"/>
</dbReference>
<dbReference type="GO" id="GO:0016020">
    <property type="term" value="C:membrane"/>
    <property type="evidence" value="ECO:0007669"/>
    <property type="project" value="UniProtKB-SubCell"/>
</dbReference>
<feature type="signal peptide" evidence="3">
    <location>
        <begin position="1"/>
        <end position="17"/>
    </location>
</feature>
<dbReference type="InterPro" id="IPR013783">
    <property type="entry name" value="Ig-like_fold"/>
</dbReference>
<proteinExistence type="predicted"/>
<dbReference type="Gene3D" id="2.60.40.10">
    <property type="entry name" value="Immunoglobulins"/>
    <property type="match status" value="3"/>
</dbReference>
<dbReference type="InterPro" id="IPR036116">
    <property type="entry name" value="FN3_sf"/>
</dbReference>
<feature type="domain" description="Fibronectin type-III" evidence="5">
    <location>
        <begin position="550"/>
        <end position="646"/>
    </location>
</feature>
<evidence type="ECO:0000256" key="2">
    <source>
        <dbReference type="SAM" id="Phobius"/>
    </source>
</evidence>
<keyword evidence="2" id="KW-0472">Membrane</keyword>
<dbReference type="InterPro" id="IPR050713">
    <property type="entry name" value="RTP_Phos/Ushers"/>
</dbReference>
<dbReference type="CDD" id="cd00063">
    <property type="entry name" value="FN3"/>
    <property type="match status" value="3"/>
</dbReference>
<feature type="domain" description="Fibronectin type-III" evidence="5">
    <location>
        <begin position="455"/>
        <end position="549"/>
    </location>
</feature>
<evidence type="ECO:0000313" key="6">
    <source>
        <dbReference type="EnsemblMetazoa" id="Aqu2.1.42291_001"/>
    </source>
</evidence>
<feature type="region of interest" description="Disordered" evidence="1">
    <location>
        <begin position="708"/>
        <end position="727"/>
    </location>
</feature>
<dbReference type="PANTHER" id="PTHR46957:SF3">
    <property type="entry name" value="CYTOKINE RECEPTOR"/>
    <property type="match status" value="1"/>
</dbReference>
<dbReference type="OrthoDB" id="37297at2759"/>
<protein>
    <submittedName>
        <fullName evidence="6">Uncharacterized protein</fullName>
    </submittedName>
</protein>
<evidence type="ECO:0000256" key="3">
    <source>
        <dbReference type="SAM" id="SignalP"/>
    </source>
</evidence>
<evidence type="ECO:0000256" key="1">
    <source>
        <dbReference type="SAM" id="MobiDB-lite"/>
    </source>
</evidence>
<feature type="chain" id="PRO_5012440229" evidence="3">
    <location>
        <begin position="18"/>
        <end position="830"/>
    </location>
</feature>
<dbReference type="PRINTS" id="PR00014">
    <property type="entry name" value="FNTYPEIII"/>
</dbReference>
<feature type="region of interest" description="Disordered" evidence="1">
    <location>
        <begin position="783"/>
        <end position="803"/>
    </location>
</feature>
<organism evidence="6">
    <name type="scientific">Amphimedon queenslandica</name>
    <name type="common">Sponge</name>
    <dbReference type="NCBI Taxonomy" id="400682"/>
    <lineage>
        <taxon>Eukaryota</taxon>
        <taxon>Metazoa</taxon>
        <taxon>Porifera</taxon>
        <taxon>Demospongiae</taxon>
        <taxon>Heteroscleromorpha</taxon>
        <taxon>Haplosclerida</taxon>
        <taxon>Niphatidae</taxon>
        <taxon>Amphimedon</taxon>
    </lineage>
</organism>
<dbReference type="PROSITE" id="PS50835">
    <property type="entry name" value="IG_LIKE"/>
    <property type="match status" value="1"/>
</dbReference>
<keyword evidence="2" id="KW-1133">Transmembrane helix</keyword>
<feature type="domain" description="Ig-like" evidence="4">
    <location>
        <begin position="177"/>
        <end position="262"/>
    </location>
</feature>
<dbReference type="InterPro" id="IPR003961">
    <property type="entry name" value="FN3_dom"/>
</dbReference>
<evidence type="ECO:0000259" key="5">
    <source>
        <dbReference type="PROSITE" id="PS50853"/>
    </source>
</evidence>
<dbReference type="SMART" id="SM00060">
    <property type="entry name" value="FN3"/>
    <property type="match status" value="4"/>
</dbReference>
<dbReference type="PANTHER" id="PTHR46957">
    <property type="entry name" value="CYTOKINE RECEPTOR"/>
    <property type="match status" value="1"/>
</dbReference>
<evidence type="ECO:0000259" key="4">
    <source>
        <dbReference type="PROSITE" id="PS50835"/>
    </source>
</evidence>
<feature type="domain" description="Fibronectin type-III" evidence="5">
    <location>
        <begin position="266"/>
        <end position="357"/>
    </location>
</feature>
<keyword evidence="3" id="KW-0732">Signal</keyword>
<dbReference type="PROSITE" id="PS50853">
    <property type="entry name" value="FN3"/>
    <property type="match status" value="4"/>
</dbReference>
<accession>A0A1X7VPI6</accession>
<keyword evidence="2" id="KW-0812">Transmembrane</keyword>
<feature type="transmembrane region" description="Helical" evidence="2">
    <location>
        <begin position="676"/>
        <end position="701"/>
    </location>
</feature>
<sequence length="830" mass="91002">MLLYLTIVLLLLTLVKGQQPTNLPVKGVRLYLPYEDRVIPDYSMIYASQFYNVDQNNDPSNTNDALWCQSAYNKSEIGIWYYPNGTMVPIFKDSFDDASAPSPVFSKRFSGQIALARRAGISGYEGLYKCIIPDENGVNQTLVAGAYTTNGYNNNDGPDADSNMQFSLLSTSRLATPPVFSLSFNVSDGPPTTVSCSLNGNGISTELSRVIVNGPGSVTRVTVTVRLRETGNYQCTVSNDRASAGTINGVTASSSSSSRSITVPSTPTNFTAKRLSSGLTHVILSWSPVNEASGYDVYYNASSDSLPLLLTTMSNTSIILTSNLTLGSTYSFYVVSYTTTGSSLPSDNYSLILTLSIPIVYNITITNITSTDATLSWTPTVEPISYYIERRCHRLCNEDCVSFYSISSSSPIHRSNGMSPYSLCEFIVFGAYGNESVNLSSNISLTTLSTAPTASVANLTLLTVESVSMTVSWDEVPCNGRNGPITGYYLTYTNITSNTSYAVNITGGDNRMYNLTGLIPYTNYTVSIVAYSIDGVGPCEFMTQETDESVPGMVFDLMSVNIDIQTINISWNPPTIPNGIITVYEIRYRESTSTDPYNITNTTNTYYSIAGLIPNTSYTIGVRAYTSIGPGEWTERDFTTHNDHEPMLYSTILYSTSISSEMHTSPSPSYTTPFAFGLYGVLLLLVVSLILNIILIITLCCKKCSVKRKDSTPRSSPPAPNPDTDDYIPMGSNSVCFELRSNEPIYNVIDHRTIEPIYNLPSNNDKPLDSHLTTDTEYHLVTEEKSTTMTSEGHPDPVLPVRPRESQLYVKMNTQEKGDPSTDDASHFYH</sequence>
<dbReference type="Pfam" id="PF00041">
    <property type="entry name" value="fn3"/>
    <property type="match status" value="3"/>
</dbReference>
<reference evidence="6" key="1">
    <citation type="submission" date="2017-05" db="UniProtKB">
        <authorList>
            <consortium name="EnsemblMetazoa"/>
        </authorList>
    </citation>
    <scope>IDENTIFICATION</scope>
</reference>
<dbReference type="AlphaFoldDB" id="A0A1X7VPI6"/>
<dbReference type="InParanoid" id="A0A1X7VPI6"/>
<dbReference type="InterPro" id="IPR007110">
    <property type="entry name" value="Ig-like_dom"/>
</dbReference>
<name>A0A1X7VPI6_AMPQE</name>
<feature type="domain" description="Fibronectin type-III" evidence="5">
    <location>
        <begin position="359"/>
        <end position="453"/>
    </location>
</feature>
<dbReference type="EnsemblMetazoa" id="Aqu2.1.42291_001">
    <property type="protein sequence ID" value="Aqu2.1.42291_001"/>
    <property type="gene ID" value="Aqu2.1.42291"/>
</dbReference>